<proteinExistence type="predicted"/>
<dbReference type="Proteomes" id="UP000297229">
    <property type="component" value="Unassembled WGS sequence"/>
</dbReference>
<gene>
    <name evidence="1" type="ORF">BELL_0356g00090</name>
</gene>
<evidence type="ECO:0008006" key="3">
    <source>
        <dbReference type="Google" id="ProtNLM"/>
    </source>
</evidence>
<comment type="caution">
    <text evidence="1">The sequence shown here is derived from an EMBL/GenBank/DDBJ whole genome shotgun (WGS) entry which is preliminary data.</text>
</comment>
<dbReference type="Gene3D" id="3.30.710.10">
    <property type="entry name" value="Potassium Channel Kv1.1, Chain A"/>
    <property type="match status" value="1"/>
</dbReference>
<evidence type="ECO:0000313" key="1">
    <source>
        <dbReference type="EMBL" id="TGO73498.1"/>
    </source>
</evidence>
<accession>A0A4Z1JIU4</accession>
<sequence>MSTCDHNLSNKQQLRDDEEMNSIQRNGKKIQIKVAGGCYVVHWEILAGAGLFEDLRDDQVIVLDEEYETIDYFVQWLYTSGNFFKVPEIKTVLKLWIFADKMKLLRLQNYCMDFIQDHYLRNDKYMDLDELQYVFGATEGAGKGGFLLKKFCVAQLHFQNSIEGSKAVAYFLRTVPAAIVAYLDYETSCKMDSDNDPRSREMFPCEFHFHRGRGDCQTKLE</sequence>
<keyword evidence="2" id="KW-1185">Reference proteome</keyword>
<dbReference type="EMBL" id="PQXM01000354">
    <property type="protein sequence ID" value="TGO73498.1"/>
    <property type="molecule type" value="Genomic_DNA"/>
</dbReference>
<dbReference type="CDD" id="cd14733">
    <property type="entry name" value="BACK"/>
    <property type="match status" value="1"/>
</dbReference>
<dbReference type="SUPFAM" id="SSF54695">
    <property type="entry name" value="POZ domain"/>
    <property type="match status" value="1"/>
</dbReference>
<protein>
    <recommendedName>
        <fullName evidence="3">BTB domain-containing protein</fullName>
    </recommendedName>
</protein>
<dbReference type="AlphaFoldDB" id="A0A4Z1JIU4"/>
<reference evidence="1 2" key="1">
    <citation type="submission" date="2017-12" db="EMBL/GenBank/DDBJ databases">
        <title>Comparative genomics of Botrytis spp.</title>
        <authorList>
            <person name="Valero-Jimenez C.A."/>
            <person name="Tapia P."/>
            <person name="Veloso J."/>
            <person name="Silva-Moreno E."/>
            <person name="Staats M."/>
            <person name="Valdes J.H."/>
            <person name="Van Kan J.A.L."/>
        </authorList>
    </citation>
    <scope>NUCLEOTIDE SEQUENCE [LARGE SCALE GENOMIC DNA]</scope>
    <source>
        <strain evidence="1 2">Be9601</strain>
    </source>
</reference>
<name>A0A4Z1JIU4_9HELO</name>
<dbReference type="InterPro" id="IPR011333">
    <property type="entry name" value="SKP1/BTB/POZ_sf"/>
</dbReference>
<organism evidence="1 2">
    <name type="scientific">Botrytis elliptica</name>
    <dbReference type="NCBI Taxonomy" id="278938"/>
    <lineage>
        <taxon>Eukaryota</taxon>
        <taxon>Fungi</taxon>
        <taxon>Dikarya</taxon>
        <taxon>Ascomycota</taxon>
        <taxon>Pezizomycotina</taxon>
        <taxon>Leotiomycetes</taxon>
        <taxon>Helotiales</taxon>
        <taxon>Sclerotiniaceae</taxon>
        <taxon>Botrytis</taxon>
    </lineage>
</organism>
<evidence type="ECO:0000313" key="2">
    <source>
        <dbReference type="Proteomes" id="UP000297229"/>
    </source>
</evidence>